<keyword evidence="9 13" id="KW-0472">Membrane</keyword>
<evidence type="ECO:0000256" key="11">
    <source>
        <dbReference type="ARBA" id="ARBA00023444"/>
    </source>
</evidence>
<keyword evidence="7" id="KW-0408">Iron</keyword>
<evidence type="ECO:0000256" key="12">
    <source>
        <dbReference type="SAM" id="MobiDB-lite"/>
    </source>
</evidence>
<evidence type="ECO:0000256" key="5">
    <source>
        <dbReference type="ARBA" id="ARBA00022989"/>
    </source>
</evidence>
<dbReference type="AlphaFoldDB" id="A0A5C1E4K1"/>
<dbReference type="InterPro" id="IPR003780">
    <property type="entry name" value="COX15/CtaA_fam"/>
</dbReference>
<feature type="transmembrane region" description="Helical" evidence="13">
    <location>
        <begin position="320"/>
        <end position="341"/>
    </location>
</feature>
<evidence type="ECO:0000313" key="15">
    <source>
        <dbReference type="Proteomes" id="UP000323671"/>
    </source>
</evidence>
<evidence type="ECO:0000256" key="1">
    <source>
        <dbReference type="ARBA" id="ARBA00004141"/>
    </source>
</evidence>
<gene>
    <name evidence="14" type="primary">ctaA</name>
    <name evidence="14" type="ORF">OTERR_03650</name>
</gene>
<feature type="transmembrane region" description="Helical" evidence="13">
    <location>
        <begin position="292"/>
        <end position="313"/>
    </location>
</feature>
<keyword evidence="5 13" id="KW-1133">Transmembrane helix</keyword>
<comment type="subcellular location">
    <subcellularLocation>
        <location evidence="1">Membrane</location>
        <topology evidence="1">Multi-pass membrane protein</topology>
    </subcellularLocation>
</comment>
<feature type="transmembrane region" description="Helical" evidence="13">
    <location>
        <begin position="347"/>
        <end position="366"/>
    </location>
</feature>
<accession>A0A5C1E4K1</accession>
<proteinExistence type="predicted"/>
<dbReference type="Pfam" id="PF02628">
    <property type="entry name" value="COX15-CtaA"/>
    <property type="match status" value="1"/>
</dbReference>
<dbReference type="PANTHER" id="PTHR35457">
    <property type="entry name" value="HEME A SYNTHASE"/>
    <property type="match status" value="1"/>
</dbReference>
<dbReference type="GO" id="GO:0016491">
    <property type="term" value="F:oxidoreductase activity"/>
    <property type="evidence" value="ECO:0007669"/>
    <property type="project" value="UniProtKB-KW"/>
</dbReference>
<feature type="transmembrane region" description="Helical" evidence="13">
    <location>
        <begin position="219"/>
        <end position="237"/>
    </location>
</feature>
<evidence type="ECO:0000313" key="14">
    <source>
        <dbReference type="EMBL" id="QEL63841.1"/>
    </source>
</evidence>
<dbReference type="KEGG" id="otr:OTERR_03650"/>
<keyword evidence="15" id="KW-1185">Reference proteome</keyword>
<evidence type="ECO:0000256" key="3">
    <source>
        <dbReference type="ARBA" id="ARBA00022692"/>
    </source>
</evidence>
<feature type="transmembrane region" description="Helical" evidence="13">
    <location>
        <begin position="178"/>
        <end position="198"/>
    </location>
</feature>
<feature type="transmembrane region" description="Helical" evidence="13">
    <location>
        <begin position="151"/>
        <end position="172"/>
    </location>
</feature>
<evidence type="ECO:0000256" key="9">
    <source>
        <dbReference type="ARBA" id="ARBA00023136"/>
    </source>
</evidence>
<keyword evidence="8" id="KW-0350">Heme biosynthesis</keyword>
<keyword evidence="6" id="KW-0560">Oxidoreductase</keyword>
<organism evidence="14 15">
    <name type="scientific">Oryzomicrobium terrae</name>
    <dbReference type="NCBI Taxonomy" id="1735038"/>
    <lineage>
        <taxon>Bacteria</taxon>
        <taxon>Pseudomonadati</taxon>
        <taxon>Pseudomonadota</taxon>
        <taxon>Betaproteobacteria</taxon>
        <taxon>Rhodocyclales</taxon>
        <taxon>Rhodocyclaceae</taxon>
        <taxon>Oryzomicrobium</taxon>
    </lineage>
</organism>
<dbReference type="Proteomes" id="UP000323671">
    <property type="component" value="Chromosome"/>
</dbReference>
<evidence type="ECO:0000256" key="8">
    <source>
        <dbReference type="ARBA" id="ARBA00023133"/>
    </source>
</evidence>
<dbReference type="GO" id="GO:0046872">
    <property type="term" value="F:metal ion binding"/>
    <property type="evidence" value="ECO:0007669"/>
    <property type="project" value="UniProtKB-KW"/>
</dbReference>
<keyword evidence="3 13" id="KW-0812">Transmembrane</keyword>
<evidence type="ECO:0000256" key="2">
    <source>
        <dbReference type="ARBA" id="ARBA00022475"/>
    </source>
</evidence>
<keyword evidence="10" id="KW-1015">Disulfide bond</keyword>
<feature type="transmembrane region" description="Helical" evidence="13">
    <location>
        <begin position="46"/>
        <end position="66"/>
    </location>
</feature>
<sequence>MNFINTLSATARRVQANATASAPAPLFPFLPSPPEPIMTFARYRRLALLAALLALGVVALGAYVRLSDAGLGCPDWPGCYGHLVGVPDAPHEHAQAARLFPDRPVEAAKAWKEMIHRYAAGTLGLLIAALAVGAWRGVWTERGPLRRALPTALVGLVLFQALLGMWTVTLLLKPLVVTAHLLGGMLTWGGLLALNLQLRPNLTPAPERLPAASPGLRRGAALFVLLVLGQIALGGWVSSNYAALACGDFPACTGGLTWPAADWHHAFTLDRSLGATADGALLPGAALTAIHLAHRAGALAVLAAAAALALALLRQGHRGAAATVTGLTLLQAGLGVANVLATLPLPLAVAHNTGAALLLAGALALCHRLARAPRRDRDAPAPRPGGWRQLHPAG</sequence>
<comment type="pathway">
    <text evidence="11">Porphyrin-containing compound metabolism.</text>
</comment>
<name>A0A5C1E4K1_9RHOO</name>
<evidence type="ECO:0000256" key="13">
    <source>
        <dbReference type="SAM" id="Phobius"/>
    </source>
</evidence>
<evidence type="ECO:0000256" key="4">
    <source>
        <dbReference type="ARBA" id="ARBA00022723"/>
    </source>
</evidence>
<keyword evidence="4" id="KW-0479">Metal-binding</keyword>
<keyword evidence="2" id="KW-1003">Cell membrane</keyword>
<protein>
    <submittedName>
        <fullName evidence="14">Cytochrome c oxidase assembly protein subunit 15</fullName>
    </submittedName>
</protein>
<evidence type="ECO:0000256" key="6">
    <source>
        <dbReference type="ARBA" id="ARBA00023002"/>
    </source>
</evidence>
<evidence type="ECO:0000256" key="7">
    <source>
        <dbReference type="ARBA" id="ARBA00023004"/>
    </source>
</evidence>
<feature type="transmembrane region" description="Helical" evidence="13">
    <location>
        <begin position="118"/>
        <end position="139"/>
    </location>
</feature>
<dbReference type="InterPro" id="IPR050450">
    <property type="entry name" value="COX15/CtaA_HemeA_synthase"/>
</dbReference>
<dbReference type="EMBL" id="CP022579">
    <property type="protein sequence ID" value="QEL63841.1"/>
    <property type="molecule type" value="Genomic_DNA"/>
</dbReference>
<dbReference type="GO" id="GO:0006784">
    <property type="term" value="P:heme A biosynthetic process"/>
    <property type="evidence" value="ECO:0007669"/>
    <property type="project" value="InterPro"/>
</dbReference>
<dbReference type="PANTHER" id="PTHR35457:SF1">
    <property type="entry name" value="HEME A SYNTHASE"/>
    <property type="match status" value="1"/>
</dbReference>
<reference evidence="14 15" key="1">
    <citation type="submission" date="2017-07" db="EMBL/GenBank/DDBJ databases">
        <title>Complete genome sequence of Oryzomicrobium terrae TPP412.</title>
        <authorList>
            <person name="Chiu L.-W."/>
            <person name="Lo K.-J."/>
            <person name="Tsai Y.-M."/>
            <person name="Lin S.-S."/>
            <person name="Kuo C.-H."/>
            <person name="Liu C.-T."/>
        </authorList>
    </citation>
    <scope>NUCLEOTIDE SEQUENCE [LARGE SCALE GENOMIC DNA]</scope>
    <source>
        <strain evidence="14 15">TPP412</strain>
    </source>
</reference>
<dbReference type="GO" id="GO:0016020">
    <property type="term" value="C:membrane"/>
    <property type="evidence" value="ECO:0007669"/>
    <property type="project" value="UniProtKB-SubCell"/>
</dbReference>
<evidence type="ECO:0000256" key="10">
    <source>
        <dbReference type="ARBA" id="ARBA00023157"/>
    </source>
</evidence>
<feature type="region of interest" description="Disordered" evidence="12">
    <location>
        <begin position="373"/>
        <end position="394"/>
    </location>
</feature>